<geneLocation type="plasmid" evidence="1">
    <name>unnamed1</name>
</geneLocation>
<protein>
    <submittedName>
        <fullName evidence="1">Uncharacterized protein</fullName>
    </submittedName>
</protein>
<accession>A0A2L1U7F2</accession>
<dbReference type="EMBL" id="CP019656">
    <property type="protein sequence ID" value="AVF28845.1"/>
    <property type="molecule type" value="Genomic_DNA"/>
</dbReference>
<dbReference type="RefSeq" id="WP_104932860.1">
    <property type="nucleotide sequence ID" value="NZ_CP019656.1"/>
</dbReference>
<evidence type="ECO:0000313" key="2">
    <source>
        <dbReference type="Proteomes" id="UP000239833"/>
    </source>
</evidence>
<keyword evidence="1" id="KW-0614">Plasmid</keyword>
<name>A0A2L1U7F2_9BACL</name>
<evidence type="ECO:0000313" key="1">
    <source>
        <dbReference type="EMBL" id="AVF28845.1"/>
    </source>
</evidence>
<reference evidence="2" key="1">
    <citation type="submission" date="2017-02" db="EMBL/GenBank/DDBJ databases">
        <title>Delineation of Paenibacillus larvae strains originating from foulbrood outbreaks.</title>
        <authorList>
            <person name="Beims H."/>
            <person name="Bunk B."/>
            <person name="Sproeer C."/>
            <person name="Mohr K.I."/>
            <person name="Pradella S."/>
            <person name="Guenther G."/>
            <person name="Rohde M."/>
            <person name="von der Ohe W."/>
            <person name="Steinert M."/>
        </authorList>
    </citation>
    <scope>NUCLEOTIDE SEQUENCE [LARGE SCALE GENOMIC DNA]</scope>
    <source>
        <strain evidence="2">Eric_III</strain>
        <plasmid evidence="2">Plasmid unnamed1</plasmid>
    </source>
</reference>
<sequence>MEKFKDLKPEVEVNNYINFFAKNDLHRYLLIMYAKDVRDCFLNADFSKVQKRDDLFQKARNENPHIDEHFRSIVESLIISAYENEAYTYSDVGYMMEVYNVRTWEIELMHSGGIYDLEGKRISKDFGEHYLSRNVYEGDIEVNERMYDKLKDKAKSQYTWFEESPAEREIKPFKESVNVKLGNGNIYMNGIPRDLYVQDSVKDLNLSEKDERLIKECYIESLHSMARKSELIEEKDEFLFPTVREWANNEFQLESQLTKRKNLRIKKETELERN</sequence>
<dbReference type="Proteomes" id="UP000239833">
    <property type="component" value="Plasmid unnamed1"/>
</dbReference>
<proteinExistence type="predicted"/>
<organism evidence="1 2">
    <name type="scientific">Paenibacillus larvae subsp. larvae</name>
    <dbReference type="NCBI Taxonomy" id="147375"/>
    <lineage>
        <taxon>Bacteria</taxon>
        <taxon>Bacillati</taxon>
        <taxon>Bacillota</taxon>
        <taxon>Bacilli</taxon>
        <taxon>Bacillales</taxon>
        <taxon>Paenibacillaceae</taxon>
        <taxon>Paenibacillus</taxon>
    </lineage>
</organism>
<dbReference type="AlphaFoldDB" id="A0A2L1U7F2"/>
<gene>
    <name evidence="1" type="ORF">ERICIII_04841</name>
</gene>